<organism evidence="7 8">
    <name type="scientific">Bifidobacterium reuteri DSM 23975</name>
    <dbReference type="NCBI Taxonomy" id="1437610"/>
    <lineage>
        <taxon>Bacteria</taxon>
        <taxon>Bacillati</taxon>
        <taxon>Actinomycetota</taxon>
        <taxon>Actinomycetes</taxon>
        <taxon>Bifidobacteriales</taxon>
        <taxon>Bifidobacteriaceae</taxon>
        <taxon>Bifidobacterium</taxon>
    </lineage>
</organism>
<dbReference type="Proteomes" id="UP000028984">
    <property type="component" value="Unassembled WGS sequence"/>
</dbReference>
<comment type="pathway">
    <text evidence="1">Amino-acid biosynthesis; L-asparagine biosynthesis; L-asparagine from L-aspartate (L-Gln route): step 1/1.</text>
</comment>
<dbReference type="InterPro" id="IPR001962">
    <property type="entry name" value="Asn_synthase"/>
</dbReference>
<reference evidence="7 8" key="1">
    <citation type="submission" date="2014-03" db="EMBL/GenBank/DDBJ databases">
        <title>Genomics of Bifidobacteria.</title>
        <authorList>
            <person name="Ventura M."/>
            <person name="Milani C."/>
            <person name="Lugli G.A."/>
        </authorList>
    </citation>
    <scope>NUCLEOTIDE SEQUENCE [LARGE SCALE GENOMIC DNA]</scope>
    <source>
        <strain evidence="7 8">DSM 23975</strain>
    </source>
</reference>
<evidence type="ECO:0000313" key="7">
    <source>
        <dbReference type="EMBL" id="KFI86628.1"/>
    </source>
</evidence>
<feature type="region of interest" description="Disordered" evidence="5">
    <location>
        <begin position="1"/>
        <end position="24"/>
    </location>
</feature>
<sequence length="615" mass="69222">MMPFTHKNPNRTVIVRGGKPTDRSKLPASISINDEGTCVQVPLLSGDRMFWTVSKDEVLLSDSAFRLASITNADLDLERIIMDLLPSLPDSLRGDKSPWRNIHSVPAATTLHLDKSNRPRYTRAEPSPIKHVSNDVILASLRSRFLTIADEWRNEAPLSADVSGGVDSAAIAYIFASEGVRMPLYHETPDDPMNQDSRWAERISEDVRMPLIKIGRVVDGNRSFESTAEYPNREIPEEPVFWSDIEGYLSRISEMEADTSRIHVTGFGGDELFASMPSSSWSCLREHPLRLRDIRRQYSADYRVPPYQAILDLTDSTDLHEELRSSLLDAEQDHGHRSSPCGWHDAIRIPEFLTAKARDTLYGAIESQLKHADIRPLSPDRSRHQALYSLSMQARMLNQVNRTFASDDITFRSPYLDRGIVGYALCAPISARTEGNLHKAVLYRALKGIVPETIFRRPVKGDHSYSLYLAWQRSKDTLLDSIAGGVLDEEGLIDIPAVRRRASMPMPDITFLFEMQRVAAVEGGDMQTDNTMANTSLKDQISLYPKEGGAIVFVNDTGEYLQVNEIGRIILDGLMHGKTVEDCMNAIAEEYQTDRQIIVRDTERFLADIGKHVRL</sequence>
<dbReference type="InterPro" id="IPR041881">
    <property type="entry name" value="PqqD_sf"/>
</dbReference>
<dbReference type="Gene3D" id="3.40.50.620">
    <property type="entry name" value="HUPs"/>
    <property type="match status" value="2"/>
</dbReference>
<name>A0A087CTM8_9BIFI</name>
<accession>A0A087CTM8</accession>
<keyword evidence="3" id="KW-0061">Asparagine biosynthesis</keyword>
<dbReference type="SUPFAM" id="SSF52402">
    <property type="entry name" value="Adenine nucleotide alpha hydrolases-like"/>
    <property type="match status" value="1"/>
</dbReference>
<dbReference type="InterPro" id="IPR014729">
    <property type="entry name" value="Rossmann-like_a/b/a_fold"/>
</dbReference>
<evidence type="ECO:0000259" key="6">
    <source>
        <dbReference type="Pfam" id="PF00733"/>
    </source>
</evidence>
<dbReference type="eggNOG" id="COG0367">
    <property type="taxonomic scope" value="Bacteria"/>
</dbReference>
<proteinExistence type="predicted"/>
<dbReference type="GO" id="GO:0006529">
    <property type="term" value="P:asparagine biosynthetic process"/>
    <property type="evidence" value="ECO:0007669"/>
    <property type="project" value="UniProtKB-KW"/>
</dbReference>
<dbReference type="Pfam" id="PF00733">
    <property type="entry name" value="Asn_synthase"/>
    <property type="match status" value="1"/>
</dbReference>
<feature type="domain" description="Asparagine synthetase" evidence="6">
    <location>
        <begin position="152"/>
        <end position="500"/>
    </location>
</feature>
<dbReference type="InterPro" id="IPR008792">
    <property type="entry name" value="PQQD"/>
</dbReference>
<evidence type="ECO:0000256" key="1">
    <source>
        <dbReference type="ARBA" id="ARBA00005187"/>
    </source>
</evidence>
<keyword evidence="3" id="KW-0028">Amino-acid biosynthesis</keyword>
<evidence type="ECO:0000313" key="8">
    <source>
        <dbReference type="Proteomes" id="UP000028984"/>
    </source>
</evidence>
<gene>
    <name evidence="7" type="ORF">BREU_1692</name>
</gene>
<dbReference type="InterPro" id="IPR051786">
    <property type="entry name" value="ASN_synthetase/amidase"/>
</dbReference>
<dbReference type="EC" id="6.3.5.4" evidence="2"/>
<evidence type="ECO:0000256" key="2">
    <source>
        <dbReference type="ARBA" id="ARBA00012737"/>
    </source>
</evidence>
<keyword evidence="8" id="KW-1185">Reference proteome</keyword>
<evidence type="ECO:0000256" key="5">
    <source>
        <dbReference type="SAM" id="MobiDB-lite"/>
    </source>
</evidence>
<evidence type="ECO:0000256" key="4">
    <source>
        <dbReference type="ARBA" id="ARBA00048741"/>
    </source>
</evidence>
<dbReference type="Pfam" id="PF05402">
    <property type="entry name" value="PqqD"/>
    <property type="match status" value="1"/>
</dbReference>
<dbReference type="GO" id="GO:0004066">
    <property type="term" value="F:asparagine synthase (glutamine-hydrolyzing) activity"/>
    <property type="evidence" value="ECO:0007669"/>
    <property type="project" value="UniProtKB-EC"/>
</dbReference>
<comment type="catalytic activity">
    <reaction evidence="4">
        <text>L-aspartate + L-glutamine + ATP + H2O = L-asparagine + L-glutamate + AMP + diphosphate + H(+)</text>
        <dbReference type="Rhea" id="RHEA:12228"/>
        <dbReference type="ChEBI" id="CHEBI:15377"/>
        <dbReference type="ChEBI" id="CHEBI:15378"/>
        <dbReference type="ChEBI" id="CHEBI:29985"/>
        <dbReference type="ChEBI" id="CHEBI:29991"/>
        <dbReference type="ChEBI" id="CHEBI:30616"/>
        <dbReference type="ChEBI" id="CHEBI:33019"/>
        <dbReference type="ChEBI" id="CHEBI:58048"/>
        <dbReference type="ChEBI" id="CHEBI:58359"/>
        <dbReference type="ChEBI" id="CHEBI:456215"/>
        <dbReference type="EC" id="6.3.5.4"/>
    </reaction>
</comment>
<dbReference type="Gene3D" id="1.10.10.1150">
    <property type="entry name" value="Coenzyme PQQ synthesis protein D (PqqD)"/>
    <property type="match status" value="1"/>
</dbReference>
<protein>
    <recommendedName>
        <fullName evidence="2">asparagine synthase (glutamine-hydrolyzing)</fullName>
        <ecNumber evidence="2">6.3.5.4</ecNumber>
    </recommendedName>
</protein>
<evidence type="ECO:0000256" key="3">
    <source>
        <dbReference type="ARBA" id="ARBA00022888"/>
    </source>
</evidence>
<dbReference type="PANTHER" id="PTHR43284">
    <property type="entry name" value="ASPARAGINE SYNTHETASE (GLUTAMINE-HYDROLYZING)"/>
    <property type="match status" value="1"/>
</dbReference>
<dbReference type="EMBL" id="JGZK01000004">
    <property type="protein sequence ID" value="KFI86628.1"/>
    <property type="molecule type" value="Genomic_DNA"/>
</dbReference>
<dbReference type="AlphaFoldDB" id="A0A087CTM8"/>
<dbReference type="PANTHER" id="PTHR43284:SF1">
    <property type="entry name" value="ASPARAGINE SYNTHETASE"/>
    <property type="match status" value="1"/>
</dbReference>
<dbReference type="STRING" id="1437610.BREU_1692"/>
<comment type="caution">
    <text evidence="7">The sequence shown here is derived from an EMBL/GenBank/DDBJ whole genome shotgun (WGS) entry which is preliminary data.</text>
</comment>